<dbReference type="Pfam" id="PF18055">
    <property type="entry name" value="RPN6_N"/>
    <property type="match status" value="1"/>
</dbReference>
<evidence type="ECO:0000259" key="4">
    <source>
        <dbReference type="PROSITE" id="PS50250"/>
    </source>
</evidence>
<name>A0A4Y2MAI6_ARAVE</name>
<evidence type="ECO:0000313" key="5">
    <source>
        <dbReference type="EMBL" id="GBN24128.1"/>
    </source>
</evidence>
<reference evidence="5 6" key="1">
    <citation type="journal article" date="2019" name="Sci. Rep.">
        <title>Orb-weaving spider Araneus ventricosus genome elucidates the spidroin gene catalogue.</title>
        <authorList>
            <person name="Kono N."/>
            <person name="Nakamura H."/>
            <person name="Ohtoshi R."/>
            <person name="Moran D.A.P."/>
            <person name="Shinohara A."/>
            <person name="Yoshida Y."/>
            <person name="Fujiwara M."/>
            <person name="Mori M."/>
            <person name="Tomita M."/>
            <person name="Arakawa K."/>
        </authorList>
    </citation>
    <scope>NUCLEOTIDE SEQUENCE [LARGE SCALE GENOMIC DNA]</scope>
</reference>
<keyword evidence="2 5" id="KW-0647">Proteasome</keyword>
<comment type="similarity">
    <text evidence="1">Belongs to the proteasome subunit S9 family.</text>
</comment>
<dbReference type="InterPro" id="IPR050871">
    <property type="entry name" value="26S_Proteasome/COP9_Components"/>
</dbReference>
<proteinExistence type="inferred from homology"/>
<dbReference type="InterPro" id="IPR000717">
    <property type="entry name" value="PCI_dom"/>
</dbReference>
<evidence type="ECO:0000256" key="2">
    <source>
        <dbReference type="ARBA" id="ARBA00022942"/>
    </source>
</evidence>
<feature type="domain" description="PCI" evidence="4">
    <location>
        <begin position="237"/>
        <end position="405"/>
    </location>
</feature>
<dbReference type="PROSITE" id="PS50250">
    <property type="entry name" value="PCI"/>
    <property type="match status" value="1"/>
</dbReference>
<evidence type="ECO:0000256" key="3">
    <source>
        <dbReference type="SAM" id="MobiDB-lite"/>
    </source>
</evidence>
<feature type="compositionally biased region" description="Basic and acidic residues" evidence="3">
    <location>
        <begin position="9"/>
        <end position="33"/>
    </location>
</feature>
<evidence type="ECO:0000256" key="1">
    <source>
        <dbReference type="ARBA" id="ARBA00007454"/>
    </source>
</evidence>
<dbReference type="InterPro" id="IPR040780">
    <property type="entry name" value="Rpn6_C_helix"/>
</dbReference>
<dbReference type="PANTHER" id="PTHR10678">
    <property type="entry name" value="26S PROTEASOME NON-ATPASE REGULATORY SUBUNIT 11/COP9 SIGNALOSOME COMPLEX SUBUNIT 2"/>
    <property type="match status" value="1"/>
</dbReference>
<feature type="region of interest" description="Disordered" evidence="3">
    <location>
        <begin position="1"/>
        <end position="52"/>
    </location>
</feature>
<protein>
    <submittedName>
        <fullName evidence="5">26S proteasome non-ATPase regulatory subunit 11</fullName>
    </submittedName>
</protein>
<comment type="caution">
    <text evidence="5">The sequence shown here is derived from an EMBL/GenBank/DDBJ whole genome shotgun (WGS) entry which is preliminary data.</text>
</comment>
<feature type="compositionally biased region" description="Acidic residues" evidence="3">
    <location>
        <begin position="42"/>
        <end position="52"/>
    </location>
</feature>
<dbReference type="Proteomes" id="UP000499080">
    <property type="component" value="Unassembled WGS sequence"/>
</dbReference>
<gene>
    <name evidence="5" type="primary">Rpn6_1</name>
    <name evidence="5" type="ORF">AVEN_214404_1</name>
</gene>
<dbReference type="Pfam" id="PF18503">
    <property type="entry name" value="RPN6_C_helix"/>
    <property type="match status" value="1"/>
</dbReference>
<keyword evidence="6" id="KW-1185">Reference proteome</keyword>
<sequence>MSGAVKIIGRPEKFKKNRSTEKPDGVEQLKKLAQDSVKPDVPAEEEEDDNLDEEGLRLKEQRILEQGQLFSRTGKAVELGNLIKSTRPFLNKISKAKASKLVRALVDLFLDMEAETGMEVDLCVECIEWAKQEKRTFLRQSLEARLIALYYDTHRYSDALQLGSGLLKELKKMDDKNLLVEVQLLESKVYHALSNLQKARAALTSARTTANAIYCPPKLQAALDLQSGILHAADEKDFKTAFSYFYEAFEGYDSVDSPKTMQALKYMLLSKIMLNKAEEVSSIIIGKLVLKYAGPEVDAMKAVAQASRKRSMADFQQALVKFRKELVEDPFIKSHLNTLYDTMLEQNLCRIIEPFSRVQVSHIAKIINLPVDQVEKKLSQMILDKKFNGILDQGEGVLIIFEDTPINETYEKTLETIQSLGKVVDALYQKATKLS</sequence>
<dbReference type="InterPro" id="IPR040773">
    <property type="entry name" value="Rpn6_N"/>
</dbReference>
<dbReference type="AlphaFoldDB" id="A0A4Y2MAI6"/>
<dbReference type="SMART" id="SM00753">
    <property type="entry name" value="PAM"/>
    <property type="match status" value="1"/>
</dbReference>
<dbReference type="EMBL" id="BGPR01007079">
    <property type="protein sequence ID" value="GBN24128.1"/>
    <property type="molecule type" value="Genomic_DNA"/>
</dbReference>
<dbReference type="OrthoDB" id="1418352at2759"/>
<dbReference type="SUPFAM" id="SSF46785">
    <property type="entry name" value="Winged helix' DNA-binding domain"/>
    <property type="match status" value="1"/>
</dbReference>
<dbReference type="Pfam" id="PF01399">
    <property type="entry name" value="PCI"/>
    <property type="match status" value="1"/>
</dbReference>
<dbReference type="InterPro" id="IPR036390">
    <property type="entry name" value="WH_DNA-bd_sf"/>
</dbReference>
<accession>A0A4Y2MAI6</accession>
<dbReference type="FunFam" id="1.25.40.570:FF:000003">
    <property type="entry name" value="26S proteasome non-ATPase regulatory subunit 11"/>
    <property type="match status" value="1"/>
</dbReference>
<dbReference type="SMART" id="SM00088">
    <property type="entry name" value="PINT"/>
    <property type="match status" value="1"/>
</dbReference>
<evidence type="ECO:0000313" key="6">
    <source>
        <dbReference type="Proteomes" id="UP000499080"/>
    </source>
</evidence>
<dbReference type="GO" id="GO:0000502">
    <property type="term" value="C:proteasome complex"/>
    <property type="evidence" value="ECO:0007669"/>
    <property type="project" value="UniProtKB-KW"/>
</dbReference>
<organism evidence="5 6">
    <name type="scientific">Araneus ventricosus</name>
    <name type="common">Orbweaver spider</name>
    <name type="synonym">Epeira ventricosa</name>
    <dbReference type="NCBI Taxonomy" id="182803"/>
    <lineage>
        <taxon>Eukaryota</taxon>
        <taxon>Metazoa</taxon>
        <taxon>Ecdysozoa</taxon>
        <taxon>Arthropoda</taxon>
        <taxon>Chelicerata</taxon>
        <taxon>Arachnida</taxon>
        <taxon>Araneae</taxon>
        <taxon>Araneomorphae</taxon>
        <taxon>Entelegynae</taxon>
        <taxon>Araneoidea</taxon>
        <taxon>Araneidae</taxon>
        <taxon>Araneus</taxon>
    </lineage>
</organism>
<dbReference type="Gene3D" id="1.25.40.570">
    <property type="match status" value="1"/>
</dbReference>